<accession>A0AAC9N1L1</accession>
<dbReference type="Proteomes" id="UP000095210">
    <property type="component" value="Chromosome"/>
</dbReference>
<reference evidence="4" key="1">
    <citation type="submission" date="2016-03" db="EMBL/GenBank/DDBJ databases">
        <title>Complete genome sequence of the type strain Actinoalloteichus hymeniacidonis DSM 45092.</title>
        <authorList>
            <person name="Schaffert L."/>
            <person name="Albersmeier A."/>
            <person name="Winkler A."/>
            <person name="Kalinowski J."/>
            <person name="Zotchev S."/>
            <person name="Ruckert C."/>
        </authorList>
    </citation>
    <scope>NUCLEOTIDE SEQUENCE [LARGE SCALE GENOMIC DNA]</scope>
    <source>
        <strain evidence="4">HPA177(T) (DSM 45092(T))</strain>
    </source>
</reference>
<dbReference type="AlphaFoldDB" id="A0AAC9N1L1"/>
<name>A0AAC9N1L1_9PSEU</name>
<dbReference type="RefSeq" id="WP_069852811.1">
    <property type="nucleotide sequence ID" value="NZ_CP014859.1"/>
</dbReference>
<evidence type="ECO:0000256" key="2">
    <source>
        <dbReference type="SAM" id="Phobius"/>
    </source>
</evidence>
<sequence>MVNEEELRNGLRAAVTEEPPMRLDPDRMATKAETHTRRRRSMLGAAVGTLAVVGAVAIAPGLAGQGGVNGTAGVISSSMAPPPPPAEERRELSGPEQLELLPAGFMLEEPAFNWPPADVSAPNYSKGELYERTQDLRPYLKDRFAEVAPEASVVDPSLFGTAGFGDLDDGSQTVDSAIYFIDSQGDGGAFVSVMAAGSRVTDQLCHDSDLACGYLVLDDDSLLVASVSDPRRGMRPSIISVTHLRHDGEAVRFAGYDYNPTGVGEVNQREQPSLSYDQLIELATDEEITVF</sequence>
<gene>
    <name evidence="3" type="ORF">TL08_26085</name>
</gene>
<feature type="region of interest" description="Disordered" evidence="1">
    <location>
        <begin position="1"/>
        <end position="24"/>
    </location>
</feature>
<protein>
    <submittedName>
        <fullName evidence="3">Uncharacterized protein</fullName>
    </submittedName>
</protein>
<keyword evidence="2" id="KW-1133">Transmembrane helix</keyword>
<keyword evidence="4" id="KW-1185">Reference proteome</keyword>
<feature type="transmembrane region" description="Helical" evidence="2">
    <location>
        <begin position="43"/>
        <end position="63"/>
    </location>
</feature>
<evidence type="ECO:0000313" key="3">
    <source>
        <dbReference type="EMBL" id="AOS65986.1"/>
    </source>
</evidence>
<proteinExistence type="predicted"/>
<keyword evidence="2" id="KW-0812">Transmembrane</keyword>
<dbReference type="EMBL" id="CP014859">
    <property type="protein sequence ID" value="AOS65986.1"/>
    <property type="molecule type" value="Genomic_DNA"/>
</dbReference>
<evidence type="ECO:0000256" key="1">
    <source>
        <dbReference type="SAM" id="MobiDB-lite"/>
    </source>
</evidence>
<organism evidence="3 4">
    <name type="scientific">Actinoalloteichus hymeniacidonis</name>
    <dbReference type="NCBI Taxonomy" id="340345"/>
    <lineage>
        <taxon>Bacteria</taxon>
        <taxon>Bacillati</taxon>
        <taxon>Actinomycetota</taxon>
        <taxon>Actinomycetes</taxon>
        <taxon>Pseudonocardiales</taxon>
        <taxon>Pseudonocardiaceae</taxon>
        <taxon>Actinoalloteichus</taxon>
    </lineage>
</organism>
<keyword evidence="2" id="KW-0472">Membrane</keyword>
<feature type="region of interest" description="Disordered" evidence="1">
    <location>
        <begin position="73"/>
        <end position="92"/>
    </location>
</feature>
<evidence type="ECO:0000313" key="4">
    <source>
        <dbReference type="Proteomes" id="UP000095210"/>
    </source>
</evidence>
<dbReference type="KEGG" id="ahm:TL08_26085"/>